<accession>A0ACB7TI43</accession>
<protein>
    <submittedName>
        <fullName evidence="1">Uncharacterized protein</fullName>
    </submittedName>
</protein>
<proteinExistence type="predicted"/>
<dbReference type="Proteomes" id="UP000821845">
    <property type="component" value="Chromosome 1"/>
</dbReference>
<comment type="caution">
    <text evidence="1">The sequence shown here is derived from an EMBL/GenBank/DDBJ whole genome shotgun (WGS) entry which is preliminary data.</text>
</comment>
<gene>
    <name evidence="1" type="ORF">HPB50_003664</name>
</gene>
<organism evidence="1 2">
    <name type="scientific">Hyalomma asiaticum</name>
    <name type="common">Tick</name>
    <dbReference type="NCBI Taxonomy" id="266040"/>
    <lineage>
        <taxon>Eukaryota</taxon>
        <taxon>Metazoa</taxon>
        <taxon>Ecdysozoa</taxon>
        <taxon>Arthropoda</taxon>
        <taxon>Chelicerata</taxon>
        <taxon>Arachnida</taxon>
        <taxon>Acari</taxon>
        <taxon>Parasitiformes</taxon>
        <taxon>Ixodida</taxon>
        <taxon>Ixodoidea</taxon>
        <taxon>Ixodidae</taxon>
        <taxon>Hyalomminae</taxon>
        <taxon>Hyalomma</taxon>
    </lineage>
</organism>
<sequence length="501" mass="58326">MATTVEALGLFACYARVWTPYGILLCLLAWVLNLLREWWGVRQALKPLPGPPDAVPFWTMLKMYRSRRAVITQKTAGTGEYPQRHRMNRRTVPKEEILSYRPNTHLSLGSDSYISVYEKASLSNGCFEFSYLLRALCEMYKDRTFKAYIGFSPSWLYKTPKTQSAGNVWRFKRKLQMPAFHSKTLEKFMGVVNEHADSMVERLEEASIKKELAPIQEIVKRCSLDLISEVLMGVNLNTQKNQNSQYGEYISGVTFLMAVRAFRPWMWLNSIYNFSIEGMWFRKMISGINEFNLKIMGERKKTFHLYRNQGDLSGSDDEDAKDKREHQPERRMAVIDIMLDKHFKDPSYTMQEISKDLDLLLFAGHDTTSIAMAWTLYLLGLHPELQRKVQEELDAIFMDDVNRDVTRDDTDHMVFLEACFKEAMRLFPPIPLIGRVLDESIKLGQRFAYRQAKVVLAKVLLRYTFKASWPLDRLKLSTEMVTKVKGGLRVWVRHRKPGQYA</sequence>
<reference evidence="1" key="1">
    <citation type="submission" date="2020-05" db="EMBL/GenBank/DDBJ databases">
        <title>Large-scale comparative analyses of tick genomes elucidate their genetic diversity and vector capacities.</title>
        <authorList>
            <person name="Jia N."/>
            <person name="Wang J."/>
            <person name="Shi W."/>
            <person name="Du L."/>
            <person name="Sun Y."/>
            <person name="Zhan W."/>
            <person name="Jiang J."/>
            <person name="Wang Q."/>
            <person name="Zhang B."/>
            <person name="Ji P."/>
            <person name="Sakyi L.B."/>
            <person name="Cui X."/>
            <person name="Yuan T."/>
            <person name="Jiang B."/>
            <person name="Yang W."/>
            <person name="Lam T.T.-Y."/>
            <person name="Chang Q."/>
            <person name="Ding S."/>
            <person name="Wang X."/>
            <person name="Zhu J."/>
            <person name="Ruan X."/>
            <person name="Zhao L."/>
            <person name="Wei J."/>
            <person name="Que T."/>
            <person name="Du C."/>
            <person name="Cheng J."/>
            <person name="Dai P."/>
            <person name="Han X."/>
            <person name="Huang E."/>
            <person name="Gao Y."/>
            <person name="Liu J."/>
            <person name="Shao H."/>
            <person name="Ye R."/>
            <person name="Li L."/>
            <person name="Wei W."/>
            <person name="Wang X."/>
            <person name="Wang C."/>
            <person name="Yang T."/>
            <person name="Huo Q."/>
            <person name="Li W."/>
            <person name="Guo W."/>
            <person name="Chen H."/>
            <person name="Zhou L."/>
            <person name="Ni X."/>
            <person name="Tian J."/>
            <person name="Zhou Y."/>
            <person name="Sheng Y."/>
            <person name="Liu T."/>
            <person name="Pan Y."/>
            <person name="Xia L."/>
            <person name="Li J."/>
            <person name="Zhao F."/>
            <person name="Cao W."/>
        </authorList>
    </citation>
    <scope>NUCLEOTIDE SEQUENCE</scope>
    <source>
        <strain evidence="1">Hyas-2018</strain>
    </source>
</reference>
<dbReference type="EMBL" id="CM023481">
    <property type="protein sequence ID" value="KAH6944514.1"/>
    <property type="molecule type" value="Genomic_DNA"/>
</dbReference>
<evidence type="ECO:0000313" key="1">
    <source>
        <dbReference type="EMBL" id="KAH6944514.1"/>
    </source>
</evidence>
<keyword evidence="2" id="KW-1185">Reference proteome</keyword>
<evidence type="ECO:0000313" key="2">
    <source>
        <dbReference type="Proteomes" id="UP000821845"/>
    </source>
</evidence>
<name>A0ACB7TI43_HYAAI</name>